<evidence type="ECO:0000259" key="4">
    <source>
        <dbReference type="Pfam" id="PF04715"/>
    </source>
</evidence>
<dbReference type="Pfam" id="PF00425">
    <property type="entry name" value="Chorismate_bind"/>
    <property type="match status" value="1"/>
</dbReference>
<dbReference type="Gene3D" id="3.60.120.10">
    <property type="entry name" value="Anthranilate synthase"/>
    <property type="match status" value="1"/>
</dbReference>
<keyword evidence="5" id="KW-0032">Aminotransferase</keyword>
<organism evidence="5 6">
    <name type="scientific">Alkalimarinus alittae</name>
    <dbReference type="NCBI Taxonomy" id="2961619"/>
    <lineage>
        <taxon>Bacteria</taxon>
        <taxon>Pseudomonadati</taxon>
        <taxon>Pseudomonadota</taxon>
        <taxon>Gammaproteobacteria</taxon>
        <taxon>Alteromonadales</taxon>
        <taxon>Alteromonadaceae</taxon>
        <taxon>Alkalimarinus</taxon>
    </lineage>
</organism>
<dbReference type="Proteomes" id="UP001163739">
    <property type="component" value="Chromosome"/>
</dbReference>
<evidence type="ECO:0000313" key="6">
    <source>
        <dbReference type="Proteomes" id="UP001163739"/>
    </source>
</evidence>
<dbReference type="PANTHER" id="PTHR11236">
    <property type="entry name" value="AMINOBENZOATE/ANTHRANILATE SYNTHASE"/>
    <property type="match status" value="1"/>
</dbReference>
<evidence type="ECO:0000256" key="2">
    <source>
        <dbReference type="ARBA" id="ARBA00022679"/>
    </source>
</evidence>
<dbReference type="InterPro" id="IPR015890">
    <property type="entry name" value="Chorismate_C"/>
</dbReference>
<dbReference type="GO" id="GO:0046820">
    <property type="term" value="F:4-amino-4-deoxychorismate synthase activity"/>
    <property type="evidence" value="ECO:0007669"/>
    <property type="project" value="UniProtKB-EC"/>
</dbReference>
<name>A0ABY6N6U3_9ALTE</name>
<dbReference type="InterPro" id="IPR006805">
    <property type="entry name" value="Anth_synth_I_N"/>
</dbReference>
<dbReference type="PRINTS" id="PR00095">
    <property type="entry name" value="ANTSNTHASEI"/>
</dbReference>
<dbReference type="RefSeq" id="WP_265049303.1">
    <property type="nucleotide sequence ID" value="NZ_CP100390.1"/>
</dbReference>
<dbReference type="PANTHER" id="PTHR11236:SF50">
    <property type="entry name" value="AMINODEOXYCHORISMATE SYNTHASE COMPONENT 1"/>
    <property type="match status" value="1"/>
</dbReference>
<dbReference type="Pfam" id="PF04715">
    <property type="entry name" value="Anth_synt_I_N"/>
    <property type="match status" value="1"/>
</dbReference>
<gene>
    <name evidence="5" type="primary">pabB</name>
    <name evidence="5" type="ORF">NKI27_08865</name>
</gene>
<protein>
    <recommendedName>
        <fullName evidence="1">aminodeoxychorismate synthase</fullName>
        <ecNumber evidence="1">2.6.1.85</ecNumber>
    </recommendedName>
</protein>
<feature type="domain" description="Anthranilate synthase component I N-terminal" evidence="4">
    <location>
        <begin position="16"/>
        <end position="158"/>
    </location>
</feature>
<feature type="domain" description="Chorismate-utilising enzyme C-terminal" evidence="3">
    <location>
        <begin position="199"/>
        <end position="451"/>
    </location>
</feature>
<dbReference type="NCBIfam" id="TIGR00553">
    <property type="entry name" value="pabB"/>
    <property type="match status" value="1"/>
</dbReference>
<proteinExistence type="predicted"/>
<evidence type="ECO:0000256" key="1">
    <source>
        <dbReference type="ARBA" id="ARBA00013139"/>
    </source>
</evidence>
<keyword evidence="2 5" id="KW-0808">Transferase</keyword>
<sequence length="466" mass="52412">MPQISVTEHSHYIPIDTAIGLLEKLGGAVCLSGTWNQPETSVRYDIMSAAPSHQLREHNNQLSITTNETTSASKMPSGLEWLDKHLNKIGSPALLLTPEKLNHLPVMLGFIGYASYDYGKLLETLPEATINDTHLPDLCGGIYHWNLINDKQTHTTYLLFADSCPQSVKYSVLEALSNPQPQQSVFYLKTPFKQNEPFNTYQNAFAQISRYISEGDCYQINYAHRHQAEYAGSPLIAYTWLNNKINTPYSAYLQFDDHQILCLSPERFINVDGNNVQTKPIKGTRPRDLNKEKDEEHINTLQNSTKDRAENLMIVDLLRNDLNRTCIPGSVKVPDLFKIETYPNVHHLVSTITGQKPESTSALEVFKQAFPGGSITGAPKIRAMEIIEELEPTRRSIYCGSIFYAGFDGRFDSNICIRTLLCKDDNVYCWGGGGIVADSNCEDEYQESITKVKNLMDELEKMSGLS</sequence>
<dbReference type="InterPro" id="IPR005801">
    <property type="entry name" value="ADC_synthase"/>
</dbReference>
<dbReference type="SUPFAM" id="SSF56322">
    <property type="entry name" value="ADC synthase"/>
    <property type="match status" value="1"/>
</dbReference>
<dbReference type="EMBL" id="CP100390">
    <property type="protein sequence ID" value="UZE97827.1"/>
    <property type="molecule type" value="Genomic_DNA"/>
</dbReference>
<dbReference type="InterPro" id="IPR019999">
    <property type="entry name" value="Anth_synth_I-like"/>
</dbReference>
<keyword evidence="6" id="KW-1185">Reference proteome</keyword>
<dbReference type="EC" id="2.6.1.85" evidence="1"/>
<evidence type="ECO:0000313" key="5">
    <source>
        <dbReference type="EMBL" id="UZE97827.1"/>
    </source>
</evidence>
<dbReference type="InterPro" id="IPR005802">
    <property type="entry name" value="ADC_synth_comp_1"/>
</dbReference>
<evidence type="ECO:0000259" key="3">
    <source>
        <dbReference type="Pfam" id="PF00425"/>
    </source>
</evidence>
<accession>A0ABY6N6U3</accession>
<reference evidence="5" key="1">
    <citation type="submission" date="2022-06" db="EMBL/GenBank/DDBJ databases">
        <title>Alkalimarinus sp. nov., isolated from gut of a Alitta virens.</title>
        <authorList>
            <person name="Yang A.I."/>
            <person name="Shin N.-R."/>
        </authorList>
    </citation>
    <scope>NUCLEOTIDE SEQUENCE</scope>
    <source>
        <strain evidence="5">A2M4</strain>
    </source>
</reference>